<dbReference type="InterPro" id="IPR050872">
    <property type="entry name" value="PPR_P_subfamily"/>
</dbReference>
<evidence type="ECO:0000256" key="2">
    <source>
        <dbReference type="ARBA" id="ARBA00022737"/>
    </source>
</evidence>
<reference evidence="4" key="1">
    <citation type="submission" date="2019-09" db="EMBL/GenBank/DDBJ databases">
        <title>Draft genome information of white flower Hibiscus syriacus.</title>
        <authorList>
            <person name="Kim Y.-M."/>
        </authorList>
    </citation>
    <scope>NUCLEOTIDE SEQUENCE [LARGE SCALE GENOMIC DNA]</scope>
    <source>
        <strain evidence="4">YM2019G1</strain>
    </source>
</reference>
<evidence type="ECO:0000313" key="5">
    <source>
        <dbReference type="Proteomes" id="UP000436088"/>
    </source>
</evidence>
<proteinExistence type="inferred from homology"/>
<feature type="repeat" description="PPR" evidence="3">
    <location>
        <begin position="32"/>
        <end position="66"/>
    </location>
</feature>
<dbReference type="Pfam" id="PF01535">
    <property type="entry name" value="PPR"/>
    <property type="match status" value="1"/>
</dbReference>
<comment type="caution">
    <text evidence="4">The sequence shown here is derived from an EMBL/GenBank/DDBJ whole genome shotgun (WGS) entry which is preliminary data.</text>
</comment>
<evidence type="ECO:0000256" key="3">
    <source>
        <dbReference type="PROSITE-ProRule" id="PRU00708"/>
    </source>
</evidence>
<evidence type="ECO:0000313" key="4">
    <source>
        <dbReference type="EMBL" id="KAE8704940.1"/>
    </source>
</evidence>
<organism evidence="4 5">
    <name type="scientific">Hibiscus syriacus</name>
    <name type="common">Rose of Sharon</name>
    <dbReference type="NCBI Taxonomy" id="106335"/>
    <lineage>
        <taxon>Eukaryota</taxon>
        <taxon>Viridiplantae</taxon>
        <taxon>Streptophyta</taxon>
        <taxon>Embryophyta</taxon>
        <taxon>Tracheophyta</taxon>
        <taxon>Spermatophyta</taxon>
        <taxon>Magnoliopsida</taxon>
        <taxon>eudicotyledons</taxon>
        <taxon>Gunneridae</taxon>
        <taxon>Pentapetalae</taxon>
        <taxon>rosids</taxon>
        <taxon>malvids</taxon>
        <taxon>Malvales</taxon>
        <taxon>Malvaceae</taxon>
        <taxon>Malvoideae</taxon>
        <taxon>Hibiscus</taxon>
    </lineage>
</organism>
<dbReference type="PANTHER" id="PTHR46128:SF211">
    <property type="entry name" value="PENTACOTRIPEPTIDE-REPEAT REGION OF PRORP DOMAIN-CONTAINING PROTEIN"/>
    <property type="match status" value="1"/>
</dbReference>
<keyword evidence="2" id="KW-0677">Repeat</keyword>
<evidence type="ECO:0000256" key="1">
    <source>
        <dbReference type="ARBA" id="ARBA00007626"/>
    </source>
</evidence>
<accession>A0A6A3AK57</accession>
<dbReference type="PANTHER" id="PTHR46128">
    <property type="entry name" value="MITOCHONDRIAL GROUP I INTRON SPLICING FACTOR CCM1"/>
    <property type="match status" value="1"/>
</dbReference>
<evidence type="ECO:0008006" key="6">
    <source>
        <dbReference type="Google" id="ProtNLM"/>
    </source>
</evidence>
<feature type="repeat" description="PPR" evidence="3">
    <location>
        <begin position="127"/>
        <end position="161"/>
    </location>
</feature>
<dbReference type="NCBIfam" id="TIGR00756">
    <property type="entry name" value="PPR"/>
    <property type="match status" value="2"/>
</dbReference>
<comment type="similarity">
    <text evidence="1">Belongs to the PPR family. P subfamily.</text>
</comment>
<sequence>MLVNHADVWKTMEIDAALELFEKMRQHGCVPNINTYKKLINELCRVGRFLVAQKLIGHMRDQGISPGEDVYNSLLRCFCELEMYDDATTLPHLDSYRQLIRGRYDQGDKDKAETIFGDLLRCGYNCDEVAWNILIDGLLKKGLADRCTELLIIMEKMGFQLHPNTYSILIEGIEGA</sequence>
<dbReference type="PROSITE" id="PS51375">
    <property type="entry name" value="PPR"/>
    <property type="match status" value="2"/>
</dbReference>
<protein>
    <recommendedName>
        <fullName evidence="6">Pentatricopeptide repeat-containing protein</fullName>
    </recommendedName>
</protein>
<dbReference type="InterPro" id="IPR011990">
    <property type="entry name" value="TPR-like_helical_dom_sf"/>
</dbReference>
<dbReference type="AlphaFoldDB" id="A0A6A3AK57"/>
<name>A0A6A3AK57_HIBSY</name>
<gene>
    <name evidence="4" type="ORF">F3Y22_tig00110432pilonHSYRG00125</name>
</gene>
<dbReference type="Pfam" id="PF13041">
    <property type="entry name" value="PPR_2"/>
    <property type="match status" value="2"/>
</dbReference>
<dbReference type="EMBL" id="VEPZ02000984">
    <property type="protein sequence ID" value="KAE8704940.1"/>
    <property type="molecule type" value="Genomic_DNA"/>
</dbReference>
<dbReference type="Proteomes" id="UP000436088">
    <property type="component" value="Unassembled WGS sequence"/>
</dbReference>
<dbReference type="InterPro" id="IPR002885">
    <property type="entry name" value="PPR_rpt"/>
</dbReference>
<keyword evidence="5" id="KW-1185">Reference proteome</keyword>
<dbReference type="Gene3D" id="1.25.40.10">
    <property type="entry name" value="Tetratricopeptide repeat domain"/>
    <property type="match status" value="2"/>
</dbReference>